<evidence type="ECO:0000256" key="4">
    <source>
        <dbReference type="SAM" id="Phobius"/>
    </source>
</evidence>
<feature type="transmembrane region" description="Helical" evidence="4">
    <location>
        <begin position="310"/>
        <end position="331"/>
    </location>
</feature>
<dbReference type="PROSITE" id="PS50850">
    <property type="entry name" value="MFS"/>
    <property type="match status" value="1"/>
</dbReference>
<accession>A0ABX9VDD7</accession>
<keyword evidence="7" id="KW-1185">Reference proteome</keyword>
<dbReference type="Proteomes" id="UP000274097">
    <property type="component" value="Unassembled WGS sequence"/>
</dbReference>
<evidence type="ECO:0000256" key="2">
    <source>
        <dbReference type="ARBA" id="ARBA00022989"/>
    </source>
</evidence>
<feature type="transmembrane region" description="Helical" evidence="4">
    <location>
        <begin position="220"/>
        <end position="243"/>
    </location>
</feature>
<proteinExistence type="predicted"/>
<dbReference type="InterPro" id="IPR011701">
    <property type="entry name" value="MFS"/>
</dbReference>
<keyword evidence="2 4" id="KW-1133">Transmembrane helix</keyword>
<evidence type="ECO:0000313" key="6">
    <source>
        <dbReference type="EMBL" id="RMI17295.1"/>
    </source>
</evidence>
<dbReference type="Gene3D" id="1.20.1250.20">
    <property type="entry name" value="MFS general substrate transporter like domains"/>
    <property type="match status" value="2"/>
</dbReference>
<feature type="transmembrane region" description="Helical" evidence="4">
    <location>
        <begin position="374"/>
        <end position="395"/>
    </location>
</feature>
<feature type="transmembrane region" description="Helical" evidence="4">
    <location>
        <begin position="255"/>
        <end position="274"/>
    </location>
</feature>
<evidence type="ECO:0000313" key="7">
    <source>
        <dbReference type="Proteomes" id="UP000274097"/>
    </source>
</evidence>
<keyword evidence="3 4" id="KW-0472">Membrane</keyword>
<feature type="transmembrane region" description="Helical" evidence="4">
    <location>
        <begin position="343"/>
        <end position="368"/>
    </location>
</feature>
<dbReference type="InterPro" id="IPR036259">
    <property type="entry name" value="MFS_trans_sf"/>
</dbReference>
<feature type="domain" description="Major facilitator superfamily (MFS) profile" evidence="5">
    <location>
        <begin position="9"/>
        <end position="399"/>
    </location>
</feature>
<dbReference type="InterPro" id="IPR020846">
    <property type="entry name" value="MFS_dom"/>
</dbReference>
<name>A0ABX9VDD7_9PROT</name>
<comment type="caution">
    <text evidence="6">The sequence shown here is derived from an EMBL/GenBank/DDBJ whole genome shotgun (WGS) entry which is preliminary data.</text>
</comment>
<dbReference type="SUPFAM" id="SSF103473">
    <property type="entry name" value="MFS general substrate transporter"/>
    <property type="match status" value="1"/>
</dbReference>
<evidence type="ECO:0000259" key="5">
    <source>
        <dbReference type="PROSITE" id="PS50850"/>
    </source>
</evidence>
<keyword evidence="1 4" id="KW-0812">Transmembrane</keyword>
<dbReference type="RefSeq" id="WP_122140183.1">
    <property type="nucleotide sequence ID" value="NZ_RFLX01000033.1"/>
</dbReference>
<protein>
    <submittedName>
        <fullName evidence="6">MFS transporter</fullName>
    </submittedName>
</protein>
<reference evidence="6 7" key="1">
    <citation type="submission" date="2018-10" db="EMBL/GenBank/DDBJ databases">
        <title>Roseomonas sp. nov., isolated from feces of Tibetan antelopes in the Qinghai-Tibet plateau, China.</title>
        <authorList>
            <person name="Tian Z."/>
        </authorList>
    </citation>
    <scope>NUCLEOTIDE SEQUENCE [LARGE SCALE GENOMIC DNA]</scope>
    <source>
        <strain evidence="6 7">Z23</strain>
    </source>
</reference>
<organism evidence="6 7">
    <name type="scientific">Teichococcus wenyumeiae</name>
    <dbReference type="NCBI Taxonomy" id="2478470"/>
    <lineage>
        <taxon>Bacteria</taxon>
        <taxon>Pseudomonadati</taxon>
        <taxon>Pseudomonadota</taxon>
        <taxon>Alphaproteobacteria</taxon>
        <taxon>Acetobacterales</taxon>
        <taxon>Roseomonadaceae</taxon>
        <taxon>Roseomonas</taxon>
    </lineage>
</organism>
<gene>
    <name evidence="6" type="ORF">EBE87_23395</name>
</gene>
<dbReference type="Pfam" id="PF07690">
    <property type="entry name" value="MFS_1"/>
    <property type="match status" value="1"/>
</dbReference>
<evidence type="ECO:0000256" key="3">
    <source>
        <dbReference type="ARBA" id="ARBA00023136"/>
    </source>
</evidence>
<dbReference type="PANTHER" id="PTHR23527">
    <property type="entry name" value="BLL3282 PROTEIN"/>
    <property type="match status" value="1"/>
</dbReference>
<evidence type="ECO:0000256" key="1">
    <source>
        <dbReference type="ARBA" id="ARBA00022692"/>
    </source>
</evidence>
<feature type="transmembrane region" description="Helical" evidence="4">
    <location>
        <begin position="80"/>
        <end position="107"/>
    </location>
</feature>
<dbReference type="InterPro" id="IPR052952">
    <property type="entry name" value="MFS-Transporter"/>
</dbReference>
<dbReference type="EMBL" id="RFLX01000033">
    <property type="protein sequence ID" value="RMI17295.1"/>
    <property type="molecule type" value="Genomic_DNA"/>
</dbReference>
<feature type="transmembrane region" description="Helical" evidence="4">
    <location>
        <begin position="158"/>
        <end position="178"/>
    </location>
</feature>
<feature type="transmembrane region" description="Helical" evidence="4">
    <location>
        <begin position="286"/>
        <end position="304"/>
    </location>
</feature>
<feature type="transmembrane region" description="Helical" evidence="4">
    <location>
        <begin position="45"/>
        <end position="68"/>
    </location>
</feature>
<sequence>MAQPRWIAALWVTLLAQTVASFLTQSLPAIAPVMTAEAGLSPETIGNLASAVALGTVLFLLAGGGLLARFGPVRALQIGSAVLAVGMVIAASGGVPALLLASLLLGIGYAPAAPAGSQILQDTAPAQHRTLIFSVKQAGAPLGGTFAGLICAPVAAWLGWQPAVLLGAAVAIVTGLAIQPQRTALDRPEQPRTVPQSKGIAQTLTAPLAVLRLDARLPPLIILAISFSTVQGCLFAFTVTWLVTDRQMSLIEAGAVFAAMQAAGVAARIVLGWLADRTGQPGRNLVLQAIAAAICTALLVTLPAGFATMILLAAATGSLAASWNGIVMAEVARLVPRDRVGDATAGCVLFIFLGYLAGPSVFAAIIAVTASWTGAFLAIAAQLAVVTAMVAGTLFRPIAPAAPPQRPAAD</sequence>
<dbReference type="PANTHER" id="PTHR23527:SF1">
    <property type="entry name" value="BLL3282 PROTEIN"/>
    <property type="match status" value="1"/>
</dbReference>